<feature type="region of interest" description="Disordered" evidence="1">
    <location>
        <begin position="77"/>
        <end position="149"/>
    </location>
</feature>
<dbReference type="eggNOG" id="ENOG50341IB">
    <property type="taxonomic scope" value="Bacteria"/>
</dbReference>
<feature type="transmembrane region" description="Helical" evidence="2">
    <location>
        <begin position="45"/>
        <end position="68"/>
    </location>
</feature>
<dbReference type="RefSeq" id="WP_038507314.1">
    <property type="nucleotide sequence ID" value="NZ_CP008953.1"/>
</dbReference>
<accession>A0A075USF0</accession>
<keyword evidence="2" id="KW-0812">Transmembrane</keyword>
<dbReference type="EMBL" id="CP008953">
    <property type="protein sequence ID" value="AIG73090.1"/>
    <property type="molecule type" value="Genomic_DNA"/>
</dbReference>
<evidence type="ECO:0000313" key="4">
    <source>
        <dbReference type="Proteomes" id="UP000028492"/>
    </source>
</evidence>
<name>A0A075USF0_9PSEU</name>
<proteinExistence type="predicted"/>
<organism evidence="3 4">
    <name type="scientific">Amycolatopsis japonica</name>
    <dbReference type="NCBI Taxonomy" id="208439"/>
    <lineage>
        <taxon>Bacteria</taxon>
        <taxon>Bacillati</taxon>
        <taxon>Actinomycetota</taxon>
        <taxon>Actinomycetes</taxon>
        <taxon>Pseudonocardiales</taxon>
        <taxon>Pseudonocardiaceae</taxon>
        <taxon>Amycolatopsis</taxon>
        <taxon>Amycolatopsis japonica group</taxon>
    </lineage>
</organism>
<keyword evidence="4" id="KW-1185">Reference proteome</keyword>
<keyword evidence="2" id="KW-0472">Membrane</keyword>
<feature type="compositionally biased region" description="Low complexity" evidence="1">
    <location>
        <begin position="130"/>
        <end position="139"/>
    </location>
</feature>
<dbReference type="STRING" id="208439.AJAP_00765"/>
<evidence type="ECO:0000313" key="3">
    <source>
        <dbReference type="EMBL" id="AIG73090.1"/>
    </source>
</evidence>
<evidence type="ECO:0000256" key="2">
    <source>
        <dbReference type="SAM" id="Phobius"/>
    </source>
</evidence>
<dbReference type="AlphaFoldDB" id="A0A075USF0"/>
<evidence type="ECO:0000256" key="1">
    <source>
        <dbReference type="SAM" id="MobiDB-lite"/>
    </source>
</evidence>
<gene>
    <name evidence="3" type="ORF">AJAP_00765</name>
</gene>
<feature type="compositionally biased region" description="Low complexity" evidence="1">
    <location>
        <begin position="86"/>
        <end position="107"/>
    </location>
</feature>
<dbReference type="Proteomes" id="UP000028492">
    <property type="component" value="Chromosome"/>
</dbReference>
<sequence length="281" mass="28505">MNMSDEDVRQQLRELFSDERLGAGSTLNPEAIVAGARRRRRRRQLMQTTSGMAAAVVLLGGGLTVFTIHDKDNGAAFPGGDQLTMGAASSSPAQPGPGSSAPAASAPVEQPNPTTAPPHSTASDGPVKPPKSTAATKPPTQRKVTSGSLLTSAGFGKLRLGMSESEAEATAGPLRAKEVRGTCTYGHADEGAAVPVSTSVSLTEGDGITVINPTGTVHTPEGIGVGSTEADILAAYPGSTKDGSSYVAPVSAVSAYRISVSDDGSAVSILLTSINQNCQFS</sequence>
<keyword evidence="2" id="KW-1133">Transmembrane helix</keyword>
<reference evidence="3 4" key="1">
    <citation type="journal article" date="2014" name="J. Biotechnol.">
        <title>Complete genome sequence of the actinobacterium Amycolatopsis japonica MG417-CF17(T) (=DSM 44213T) producing (S,S)-N,N'-ethylenediaminedisuccinic acid.</title>
        <authorList>
            <person name="Stegmann E."/>
            <person name="Albersmeier A."/>
            <person name="Spohn M."/>
            <person name="Gert H."/>
            <person name="Weber T."/>
            <person name="Wohlleben W."/>
            <person name="Kalinowski J."/>
            <person name="Ruckert C."/>
        </authorList>
    </citation>
    <scope>NUCLEOTIDE SEQUENCE [LARGE SCALE GENOMIC DNA]</scope>
    <source>
        <strain evidence="4">MG417-CF17 (DSM 44213)</strain>
    </source>
</reference>
<protein>
    <submittedName>
        <fullName evidence="3">Conserved putative membrane protein</fullName>
    </submittedName>
</protein>
<dbReference type="HOGENOM" id="CLU_087833_0_0_11"/>
<dbReference type="KEGG" id="aja:AJAP_00765"/>
<feature type="compositionally biased region" description="Polar residues" evidence="1">
    <location>
        <begin position="111"/>
        <end position="123"/>
    </location>
</feature>